<dbReference type="RefSeq" id="WP_261299645.1">
    <property type="nucleotide sequence ID" value="NZ_JAMTCD010000027.1"/>
</dbReference>
<sequence>MRESQCHNPNSLAHVYNIGLNAINQLQWNELTVVVCHNEVSLVKNGGCVQHSAYKLPAAFLNIPNLQPATCNLQPATCNLLYNQHKDGNKIFP</sequence>
<evidence type="ECO:0000313" key="1">
    <source>
        <dbReference type="EMBL" id="MCT7943308.1"/>
    </source>
</evidence>
<evidence type="ECO:0000313" key="2">
    <source>
        <dbReference type="Proteomes" id="UP001155546"/>
    </source>
</evidence>
<dbReference type="AlphaFoldDB" id="A0A9X3AXM2"/>
<accession>A0A9X3AXM2</accession>
<proteinExistence type="predicted"/>
<dbReference type="Proteomes" id="UP001155546">
    <property type="component" value="Unassembled WGS sequence"/>
</dbReference>
<comment type="caution">
    <text evidence="1">The sequence shown here is derived from an EMBL/GenBank/DDBJ whole genome shotgun (WGS) entry which is preliminary data.</text>
</comment>
<dbReference type="EMBL" id="JAMTCD010000027">
    <property type="protein sequence ID" value="MCT7943308.1"/>
    <property type="molecule type" value="Genomic_DNA"/>
</dbReference>
<gene>
    <name evidence="1" type="ORF">NE535_16185</name>
</gene>
<organism evidence="1 2">
    <name type="scientific">Shewanella holmiensis</name>
    <dbReference type="NCBI Taxonomy" id="2952222"/>
    <lineage>
        <taxon>Bacteria</taxon>
        <taxon>Pseudomonadati</taxon>
        <taxon>Pseudomonadota</taxon>
        <taxon>Gammaproteobacteria</taxon>
        <taxon>Alteromonadales</taxon>
        <taxon>Shewanellaceae</taxon>
        <taxon>Shewanella</taxon>
    </lineage>
</organism>
<keyword evidence="2" id="KW-1185">Reference proteome</keyword>
<name>A0A9X3AXM2_9GAMM</name>
<protein>
    <submittedName>
        <fullName evidence="1">Uncharacterized protein</fullName>
    </submittedName>
</protein>
<reference evidence="1" key="1">
    <citation type="journal article" date="2023" name="Int. J. Syst. Evol. Microbiol.">
        <title>&lt;i&gt;Shewanella septentrionalis&lt;/i&gt; sp. nov. and &lt;i&gt;Shewanella holmiensis&lt;/i&gt; sp. nov., isolated from Baltic Sea water and sediments.</title>
        <authorList>
            <person name="Martin-Rodriguez A.J."/>
            <person name="Thorell K."/>
            <person name="Joffre E."/>
            <person name="Jensie-Markopoulos S."/>
            <person name="Moore E.R.B."/>
            <person name="Sjoling A."/>
        </authorList>
    </citation>
    <scope>NUCLEOTIDE SEQUENCE</scope>
    <source>
        <strain evidence="1">SP1S2-7</strain>
    </source>
</reference>